<evidence type="ECO:0000313" key="2">
    <source>
        <dbReference type="Proteomes" id="UP000805193"/>
    </source>
</evidence>
<sequence length="561" mass="62467">MPDTMFGFRKHLGTQDVLIQLKEDILVPAIRNSPRAILALDLKGAFDSVAHEAILRNLVNTGWEGRTYNYIGDFLSNRTAIHKIGDIISKAPINLGCKETPQGSVLSPLLFNIALLGLPEQLGRIPNLSHALYADDLAAETVNQYGKSCGLSCSPKKSELLVVRRRRTKKDDDNIHITLEGHDIKPNKSLRILGLLIQADGKNDAMVHHLSKTSEQVMHMIRRVTNRHKGMRESDTVRLIQAFVLSRITYAAPYVTLSKAEQDKLDVLIRKTLKQAIGLPVNASTDKLLRMGLHNTVGELIEGHLSSQRTRLAHTQTGRNVLIKLKQVPRDQTLPLALPESWRQHIFVYPIPRNMHPNHHQGRRAARARALNKTYSRIPTTTYTDAANYNGKRTMVAVVTDGHTYLTSASVPRGTAKETEELAIALALTQTKTSTIITDSQEACRSFQSGWLAPVTLRILENKAPDRQVDIVWTAAHSSMRGNEHAHLTARDLAHQATEETLEPTPLTTYQEITHHYRLNRRTLPAPHPSLTRILPSRPPSLCLRGLFGHPAVASPPGVLP</sequence>
<comment type="caution">
    <text evidence="1">The sequence shown here is derived from an EMBL/GenBank/DDBJ whole genome shotgun (WGS) entry which is preliminary data.</text>
</comment>
<protein>
    <submittedName>
        <fullName evidence="1">Uncharacterized protein</fullName>
    </submittedName>
</protein>
<dbReference type="EMBL" id="JABSTQ010009547">
    <property type="protein sequence ID" value="KAG0428264.1"/>
    <property type="molecule type" value="Genomic_DNA"/>
</dbReference>
<name>A0AC60Q3F9_IXOPE</name>
<dbReference type="Proteomes" id="UP000805193">
    <property type="component" value="Unassembled WGS sequence"/>
</dbReference>
<gene>
    <name evidence="1" type="ORF">HPB47_024737</name>
</gene>
<organism evidence="1 2">
    <name type="scientific">Ixodes persulcatus</name>
    <name type="common">Taiga tick</name>
    <dbReference type="NCBI Taxonomy" id="34615"/>
    <lineage>
        <taxon>Eukaryota</taxon>
        <taxon>Metazoa</taxon>
        <taxon>Ecdysozoa</taxon>
        <taxon>Arthropoda</taxon>
        <taxon>Chelicerata</taxon>
        <taxon>Arachnida</taxon>
        <taxon>Acari</taxon>
        <taxon>Parasitiformes</taxon>
        <taxon>Ixodida</taxon>
        <taxon>Ixodoidea</taxon>
        <taxon>Ixodidae</taxon>
        <taxon>Ixodinae</taxon>
        <taxon>Ixodes</taxon>
    </lineage>
</organism>
<reference evidence="1 2" key="1">
    <citation type="journal article" date="2020" name="Cell">
        <title>Large-Scale Comparative Analyses of Tick Genomes Elucidate Their Genetic Diversity and Vector Capacities.</title>
        <authorList>
            <consortium name="Tick Genome and Microbiome Consortium (TIGMIC)"/>
            <person name="Jia N."/>
            <person name="Wang J."/>
            <person name="Shi W."/>
            <person name="Du L."/>
            <person name="Sun Y."/>
            <person name="Zhan W."/>
            <person name="Jiang J.F."/>
            <person name="Wang Q."/>
            <person name="Zhang B."/>
            <person name="Ji P."/>
            <person name="Bell-Sakyi L."/>
            <person name="Cui X.M."/>
            <person name="Yuan T.T."/>
            <person name="Jiang B.G."/>
            <person name="Yang W.F."/>
            <person name="Lam T.T."/>
            <person name="Chang Q.C."/>
            <person name="Ding S.J."/>
            <person name="Wang X.J."/>
            <person name="Zhu J.G."/>
            <person name="Ruan X.D."/>
            <person name="Zhao L."/>
            <person name="Wei J.T."/>
            <person name="Ye R.Z."/>
            <person name="Que T.C."/>
            <person name="Du C.H."/>
            <person name="Zhou Y.H."/>
            <person name="Cheng J.X."/>
            <person name="Dai P.F."/>
            <person name="Guo W.B."/>
            <person name="Han X.H."/>
            <person name="Huang E.J."/>
            <person name="Li L.F."/>
            <person name="Wei W."/>
            <person name="Gao Y.C."/>
            <person name="Liu J.Z."/>
            <person name="Shao H.Z."/>
            <person name="Wang X."/>
            <person name="Wang C.C."/>
            <person name="Yang T.C."/>
            <person name="Huo Q.B."/>
            <person name="Li W."/>
            <person name="Chen H.Y."/>
            <person name="Chen S.E."/>
            <person name="Zhou L.G."/>
            <person name="Ni X.B."/>
            <person name="Tian J.H."/>
            <person name="Sheng Y."/>
            <person name="Liu T."/>
            <person name="Pan Y.S."/>
            <person name="Xia L.Y."/>
            <person name="Li J."/>
            <person name="Zhao F."/>
            <person name="Cao W.C."/>
        </authorList>
    </citation>
    <scope>NUCLEOTIDE SEQUENCE [LARGE SCALE GENOMIC DNA]</scope>
    <source>
        <strain evidence="1">Iper-2018</strain>
    </source>
</reference>
<evidence type="ECO:0000313" key="1">
    <source>
        <dbReference type="EMBL" id="KAG0428264.1"/>
    </source>
</evidence>
<accession>A0AC60Q3F9</accession>
<keyword evidence="2" id="KW-1185">Reference proteome</keyword>
<proteinExistence type="predicted"/>